<dbReference type="EMBL" id="JAGSOV010000005">
    <property type="protein sequence ID" value="MCO1653698.1"/>
    <property type="molecule type" value="Genomic_DNA"/>
</dbReference>
<reference evidence="2" key="1">
    <citation type="submission" date="2021-04" db="EMBL/GenBank/DDBJ databases">
        <title>Pseudonocardia sp. nov., isolated from sandy soil of mangrove forest.</title>
        <authorList>
            <person name="Zan Z."/>
            <person name="Huang R."/>
            <person name="Liu W."/>
        </authorList>
    </citation>
    <scope>NUCLEOTIDE SEQUENCE</scope>
    <source>
        <strain evidence="2">S2-4</strain>
    </source>
</reference>
<feature type="signal peptide" evidence="1">
    <location>
        <begin position="1"/>
        <end position="22"/>
    </location>
</feature>
<sequence length="121" mass="12467">MPRRRRAARLGPVLVAPALVLACSTGAGPAAPVPPAVPTTTAPPDPVLVCAGQLVYWAEQDLAGVPGEAYDYQHRGLTSEQNDALGVLEDRARAEGWTAAQLAEQARAACVGVVAANPQGF</sequence>
<dbReference type="Proteomes" id="UP001165283">
    <property type="component" value="Unassembled WGS sequence"/>
</dbReference>
<accession>A0ABT0ZSK4</accession>
<keyword evidence="3" id="KW-1185">Reference proteome</keyword>
<feature type="chain" id="PRO_5045130717" description="Lipoprotein" evidence="1">
    <location>
        <begin position="23"/>
        <end position="121"/>
    </location>
</feature>
<evidence type="ECO:0000313" key="3">
    <source>
        <dbReference type="Proteomes" id="UP001165283"/>
    </source>
</evidence>
<evidence type="ECO:0008006" key="4">
    <source>
        <dbReference type="Google" id="ProtNLM"/>
    </source>
</evidence>
<comment type="caution">
    <text evidence="2">The sequence shown here is derived from an EMBL/GenBank/DDBJ whole genome shotgun (WGS) entry which is preliminary data.</text>
</comment>
<protein>
    <recommendedName>
        <fullName evidence="4">Lipoprotein</fullName>
    </recommendedName>
</protein>
<evidence type="ECO:0000256" key="1">
    <source>
        <dbReference type="SAM" id="SignalP"/>
    </source>
</evidence>
<keyword evidence="1" id="KW-0732">Signal</keyword>
<dbReference type="RefSeq" id="WP_252435281.1">
    <property type="nucleotide sequence ID" value="NZ_JAGSOV010000005.1"/>
</dbReference>
<name>A0ABT0ZSK4_9PSEU</name>
<dbReference type="PROSITE" id="PS51257">
    <property type="entry name" value="PROKAR_LIPOPROTEIN"/>
    <property type="match status" value="1"/>
</dbReference>
<gene>
    <name evidence="2" type="ORF">KDL28_01375</name>
</gene>
<proteinExistence type="predicted"/>
<evidence type="ECO:0000313" key="2">
    <source>
        <dbReference type="EMBL" id="MCO1653698.1"/>
    </source>
</evidence>
<organism evidence="2 3">
    <name type="scientific">Pseudonocardia humida</name>
    <dbReference type="NCBI Taxonomy" id="2800819"/>
    <lineage>
        <taxon>Bacteria</taxon>
        <taxon>Bacillati</taxon>
        <taxon>Actinomycetota</taxon>
        <taxon>Actinomycetes</taxon>
        <taxon>Pseudonocardiales</taxon>
        <taxon>Pseudonocardiaceae</taxon>
        <taxon>Pseudonocardia</taxon>
    </lineage>
</organism>